<dbReference type="PANTHER" id="PTHR11439:SF498">
    <property type="entry name" value="DNAK FAMILY PROTEIN"/>
    <property type="match status" value="1"/>
</dbReference>
<dbReference type="CDD" id="cd09272">
    <property type="entry name" value="RNase_HI_RT_Ty1"/>
    <property type="match status" value="1"/>
</dbReference>
<feature type="region of interest" description="Disordered" evidence="1">
    <location>
        <begin position="116"/>
        <end position="154"/>
    </location>
</feature>
<dbReference type="Gramene" id="QL03p000251:mrna">
    <property type="protein sequence ID" value="QL03p000251:mrna:CDS:1"/>
    <property type="gene ID" value="QL03p000251"/>
</dbReference>
<evidence type="ECO:0000313" key="3">
    <source>
        <dbReference type="Proteomes" id="UP000594261"/>
    </source>
</evidence>
<name>A0A7N2L2A4_QUELO</name>
<dbReference type="EnsemblPlants" id="QL03p000251:mrna">
    <property type="protein sequence ID" value="QL03p000251:mrna:CDS:1"/>
    <property type="gene ID" value="QL03p000251"/>
</dbReference>
<dbReference type="Gramene" id="QL03p021922:mrna">
    <property type="protein sequence ID" value="QL03p021922:mrna:CDS:1"/>
    <property type="gene ID" value="QL03p021922"/>
</dbReference>
<dbReference type="InParanoid" id="A0A7N2L2A4"/>
<dbReference type="PANTHER" id="PTHR11439">
    <property type="entry name" value="GAG-POL-RELATED RETROTRANSPOSON"/>
    <property type="match status" value="1"/>
</dbReference>
<dbReference type="AlphaFoldDB" id="A0A7N2L2A4"/>
<sequence length="154" mass="17759">MAVATCEIVWILYFLKDIGIEHNREALLFCDSQAALHIGSNLVFHGRTKHIEMDCHVVREKVIEKVIKLIHVRTHCQLADLLTKALGFNQFFNLVCKMGMVNIHSAVSLEEEYQRKEKKHEKYEEQGSKQSLTETRTSEFAELKTAENGSSLRR</sequence>
<reference evidence="2 3" key="1">
    <citation type="journal article" date="2016" name="G3 (Bethesda)">
        <title>First Draft Assembly and Annotation of the Genome of a California Endemic Oak Quercus lobata Nee (Fagaceae).</title>
        <authorList>
            <person name="Sork V.L."/>
            <person name="Fitz-Gibbon S.T."/>
            <person name="Puiu D."/>
            <person name="Crepeau M."/>
            <person name="Gugger P.F."/>
            <person name="Sherman R."/>
            <person name="Stevens K."/>
            <person name="Langley C.H."/>
            <person name="Pellegrini M."/>
            <person name="Salzberg S.L."/>
        </authorList>
    </citation>
    <scope>NUCLEOTIDE SEQUENCE [LARGE SCALE GENOMIC DNA]</scope>
    <source>
        <strain evidence="2 3">cv. SW786</strain>
    </source>
</reference>
<dbReference type="OMA" id="MKNQACE"/>
<organism evidence="2 3">
    <name type="scientific">Quercus lobata</name>
    <name type="common">Valley oak</name>
    <dbReference type="NCBI Taxonomy" id="97700"/>
    <lineage>
        <taxon>Eukaryota</taxon>
        <taxon>Viridiplantae</taxon>
        <taxon>Streptophyta</taxon>
        <taxon>Embryophyta</taxon>
        <taxon>Tracheophyta</taxon>
        <taxon>Spermatophyta</taxon>
        <taxon>Magnoliopsida</taxon>
        <taxon>eudicotyledons</taxon>
        <taxon>Gunneridae</taxon>
        <taxon>Pentapetalae</taxon>
        <taxon>rosids</taxon>
        <taxon>fabids</taxon>
        <taxon>Fagales</taxon>
        <taxon>Fagaceae</taxon>
        <taxon>Quercus</taxon>
    </lineage>
</organism>
<feature type="compositionally biased region" description="Basic and acidic residues" evidence="1">
    <location>
        <begin position="116"/>
        <end position="127"/>
    </location>
</feature>
<reference evidence="2" key="2">
    <citation type="submission" date="2021-01" db="UniProtKB">
        <authorList>
            <consortium name="EnsemblPlants"/>
        </authorList>
    </citation>
    <scope>IDENTIFICATION</scope>
</reference>
<proteinExistence type="predicted"/>
<evidence type="ECO:0000313" key="2">
    <source>
        <dbReference type="EnsemblPlants" id="QL03p000251:mrna:CDS:1"/>
    </source>
</evidence>
<protein>
    <submittedName>
        <fullName evidence="2">Uncharacterized protein</fullName>
    </submittedName>
</protein>
<dbReference type="EMBL" id="LRBV02000003">
    <property type="status" value="NOT_ANNOTATED_CDS"/>
    <property type="molecule type" value="Genomic_DNA"/>
</dbReference>
<dbReference type="Proteomes" id="UP000594261">
    <property type="component" value="Chromosome 3"/>
</dbReference>
<feature type="compositionally biased region" description="Basic and acidic residues" evidence="1">
    <location>
        <begin position="136"/>
        <end position="145"/>
    </location>
</feature>
<evidence type="ECO:0000256" key="1">
    <source>
        <dbReference type="SAM" id="MobiDB-lite"/>
    </source>
</evidence>
<dbReference type="EnsemblPlants" id="QL03p021922:mrna">
    <property type="protein sequence ID" value="QL03p021922:mrna:CDS:1"/>
    <property type="gene ID" value="QL03p021922"/>
</dbReference>
<accession>A0A7N2L2A4</accession>
<keyword evidence="3" id="KW-1185">Reference proteome</keyword>